<name>A0A699YIF6_HAELA</name>
<keyword evidence="2" id="KW-1185">Reference proteome</keyword>
<evidence type="ECO:0000313" key="2">
    <source>
        <dbReference type="Proteomes" id="UP000485058"/>
    </source>
</evidence>
<sequence>MFTTRLAAAAGMQGRAARQQARQLEFRQFFASFEHLRALVIWKAVQLVEQAAPLLAADVSAPPGLLSGSSSSSGCPRSLGGVAAPAQEVSRLPARRYMLLVAHPVQPFLMALMSAAAHAPQTSLCLVYRQ</sequence>
<proteinExistence type="predicted"/>
<organism evidence="1 2">
    <name type="scientific">Haematococcus lacustris</name>
    <name type="common">Green alga</name>
    <name type="synonym">Haematococcus pluvialis</name>
    <dbReference type="NCBI Taxonomy" id="44745"/>
    <lineage>
        <taxon>Eukaryota</taxon>
        <taxon>Viridiplantae</taxon>
        <taxon>Chlorophyta</taxon>
        <taxon>core chlorophytes</taxon>
        <taxon>Chlorophyceae</taxon>
        <taxon>CS clade</taxon>
        <taxon>Chlamydomonadales</taxon>
        <taxon>Haematococcaceae</taxon>
        <taxon>Haematococcus</taxon>
    </lineage>
</organism>
<dbReference type="Proteomes" id="UP000485058">
    <property type="component" value="Unassembled WGS sequence"/>
</dbReference>
<dbReference type="EMBL" id="BLLF01000278">
    <property type="protein sequence ID" value="GFH09977.1"/>
    <property type="molecule type" value="Genomic_DNA"/>
</dbReference>
<accession>A0A699YIF6</accession>
<protein>
    <submittedName>
        <fullName evidence="1">Uncharacterized protein</fullName>
    </submittedName>
</protein>
<gene>
    <name evidence="1" type="ORF">HaLaN_05212</name>
</gene>
<evidence type="ECO:0000313" key="1">
    <source>
        <dbReference type="EMBL" id="GFH09977.1"/>
    </source>
</evidence>
<reference evidence="1 2" key="1">
    <citation type="submission" date="2020-02" db="EMBL/GenBank/DDBJ databases">
        <title>Draft genome sequence of Haematococcus lacustris strain NIES-144.</title>
        <authorList>
            <person name="Morimoto D."/>
            <person name="Nakagawa S."/>
            <person name="Yoshida T."/>
            <person name="Sawayama S."/>
        </authorList>
    </citation>
    <scope>NUCLEOTIDE SEQUENCE [LARGE SCALE GENOMIC DNA]</scope>
    <source>
        <strain evidence="1 2">NIES-144</strain>
    </source>
</reference>
<comment type="caution">
    <text evidence="1">The sequence shown here is derived from an EMBL/GenBank/DDBJ whole genome shotgun (WGS) entry which is preliminary data.</text>
</comment>
<dbReference type="AlphaFoldDB" id="A0A699YIF6"/>